<evidence type="ECO:0000256" key="1">
    <source>
        <dbReference type="ARBA" id="ARBA00022737"/>
    </source>
</evidence>
<feature type="domain" description="CUB" evidence="4">
    <location>
        <begin position="1"/>
        <end position="42"/>
    </location>
</feature>
<comment type="caution">
    <text evidence="3">Lacks conserved residue(s) required for the propagation of feature annotation.</text>
</comment>
<name>A0A9D4FVB8_DREPO</name>
<sequence length="59" mass="6432">MGRYCGNNLPAPMTTSGNMLYVKFVSDSTVSSAGFRATWDVGCKLAGAVFHSFFIEDIY</sequence>
<keyword evidence="7" id="KW-1185">Reference proteome</keyword>
<evidence type="ECO:0000256" key="2">
    <source>
        <dbReference type="ARBA" id="ARBA00023157"/>
    </source>
</evidence>
<evidence type="ECO:0000256" key="3">
    <source>
        <dbReference type="PROSITE-ProRule" id="PRU00059"/>
    </source>
</evidence>
<dbReference type="PANTHER" id="PTHR24251">
    <property type="entry name" value="OVOCHYMASE-RELATED"/>
    <property type="match status" value="1"/>
</dbReference>
<comment type="caution">
    <text evidence="6">The sequence shown here is derived from an EMBL/GenBank/DDBJ whole genome shotgun (WGS) entry which is preliminary data.</text>
</comment>
<dbReference type="InterPro" id="IPR000859">
    <property type="entry name" value="CUB_dom"/>
</dbReference>
<keyword evidence="1" id="KW-0677">Repeat</keyword>
<proteinExistence type="predicted"/>
<protein>
    <recommendedName>
        <fullName evidence="4">CUB domain-containing protein</fullName>
    </recommendedName>
</protein>
<dbReference type="PANTHER" id="PTHR24251:SF37">
    <property type="entry name" value="CUB DOMAIN-CONTAINING PROTEIN"/>
    <property type="match status" value="1"/>
</dbReference>
<dbReference type="AlphaFoldDB" id="A0A9D4FVB8"/>
<dbReference type="CDD" id="cd00041">
    <property type="entry name" value="CUB"/>
    <property type="match status" value="1"/>
</dbReference>
<reference evidence="6" key="2">
    <citation type="submission" date="2020-11" db="EMBL/GenBank/DDBJ databases">
        <authorList>
            <person name="McCartney M.A."/>
            <person name="Auch B."/>
            <person name="Kono T."/>
            <person name="Mallez S."/>
            <person name="Becker A."/>
            <person name="Gohl D.M."/>
            <person name="Silverstein K.A.T."/>
            <person name="Koren S."/>
            <person name="Bechman K.B."/>
            <person name="Herman A."/>
            <person name="Abrahante J.E."/>
            <person name="Garbe J."/>
        </authorList>
    </citation>
    <scope>NUCLEOTIDE SEQUENCE</scope>
    <source>
        <strain evidence="6">Duluth1</strain>
        <tissue evidence="6">Whole animal</tissue>
    </source>
</reference>
<dbReference type="Gene3D" id="2.60.120.290">
    <property type="entry name" value="Spermadhesin, CUB domain"/>
    <property type="match status" value="1"/>
</dbReference>
<dbReference type="InterPro" id="IPR035914">
    <property type="entry name" value="Sperma_CUB_dom_sf"/>
</dbReference>
<evidence type="ECO:0000259" key="4">
    <source>
        <dbReference type="PROSITE" id="PS01180"/>
    </source>
</evidence>
<reference evidence="6" key="1">
    <citation type="journal article" date="2019" name="bioRxiv">
        <title>The Genome of the Zebra Mussel, Dreissena polymorpha: A Resource for Invasive Species Research.</title>
        <authorList>
            <person name="McCartney M.A."/>
            <person name="Auch B."/>
            <person name="Kono T."/>
            <person name="Mallez S."/>
            <person name="Zhang Y."/>
            <person name="Obille A."/>
            <person name="Becker A."/>
            <person name="Abrahante J.E."/>
            <person name="Garbe J."/>
            <person name="Badalamenti J.P."/>
            <person name="Herman A."/>
            <person name="Mangelson H."/>
            <person name="Liachko I."/>
            <person name="Sullivan S."/>
            <person name="Sone E.D."/>
            <person name="Koren S."/>
            <person name="Silverstein K.A.T."/>
            <person name="Beckman K.B."/>
            <person name="Gohl D.M."/>
        </authorList>
    </citation>
    <scope>NUCLEOTIDE SEQUENCE</scope>
    <source>
        <strain evidence="6">Duluth1</strain>
        <tissue evidence="6">Whole animal</tissue>
    </source>
</reference>
<accession>A0A9D4FVB8</accession>
<keyword evidence="2" id="KW-1015">Disulfide bond</keyword>
<evidence type="ECO:0000313" key="6">
    <source>
        <dbReference type="EMBL" id="KAH3803741.1"/>
    </source>
</evidence>
<gene>
    <name evidence="5" type="ORF">DPMN_131708</name>
    <name evidence="6" type="ORF">DPMN_132009</name>
</gene>
<dbReference type="Pfam" id="PF00431">
    <property type="entry name" value="CUB"/>
    <property type="match status" value="1"/>
</dbReference>
<dbReference type="Proteomes" id="UP000828390">
    <property type="component" value="Unassembled WGS sequence"/>
</dbReference>
<evidence type="ECO:0000313" key="5">
    <source>
        <dbReference type="EMBL" id="KAH3803447.1"/>
    </source>
</evidence>
<evidence type="ECO:0000313" key="7">
    <source>
        <dbReference type="Proteomes" id="UP000828390"/>
    </source>
</evidence>
<dbReference type="PROSITE" id="PS01180">
    <property type="entry name" value="CUB"/>
    <property type="match status" value="1"/>
</dbReference>
<dbReference type="SUPFAM" id="SSF49854">
    <property type="entry name" value="Spermadhesin, CUB domain"/>
    <property type="match status" value="1"/>
</dbReference>
<dbReference type="EMBL" id="JAIWYP010000006">
    <property type="protein sequence ID" value="KAH3803741.1"/>
    <property type="molecule type" value="Genomic_DNA"/>
</dbReference>
<organism evidence="6 7">
    <name type="scientific">Dreissena polymorpha</name>
    <name type="common">Zebra mussel</name>
    <name type="synonym">Mytilus polymorpha</name>
    <dbReference type="NCBI Taxonomy" id="45954"/>
    <lineage>
        <taxon>Eukaryota</taxon>
        <taxon>Metazoa</taxon>
        <taxon>Spiralia</taxon>
        <taxon>Lophotrochozoa</taxon>
        <taxon>Mollusca</taxon>
        <taxon>Bivalvia</taxon>
        <taxon>Autobranchia</taxon>
        <taxon>Heteroconchia</taxon>
        <taxon>Euheterodonta</taxon>
        <taxon>Imparidentia</taxon>
        <taxon>Neoheterodontei</taxon>
        <taxon>Myida</taxon>
        <taxon>Dreissenoidea</taxon>
        <taxon>Dreissenidae</taxon>
        <taxon>Dreissena</taxon>
    </lineage>
</organism>
<dbReference type="EMBL" id="JAIWYP010000006">
    <property type="protein sequence ID" value="KAH3803447.1"/>
    <property type="molecule type" value="Genomic_DNA"/>
</dbReference>